<name>A0AAX3XAV9_9PAST</name>
<reference evidence="2 3" key="1">
    <citation type="submission" date="2023-06" db="EMBL/GenBank/DDBJ databases">
        <title>Complete Genome Sequence of Gallibacterium anatis Strain BJF12, Isolated from a chicken with diarrhea.</title>
        <authorList>
            <person name="Guo F."/>
            <person name="Bu W."/>
            <person name="Xu F."/>
            <person name="Wen T."/>
        </authorList>
    </citation>
    <scope>NUCLEOTIDE SEQUENCE [LARGE SCALE GENOMIC DNA]</scope>
    <source>
        <strain evidence="2 3">BJF12</strain>
    </source>
</reference>
<evidence type="ECO:0000313" key="3">
    <source>
        <dbReference type="Proteomes" id="UP001226750"/>
    </source>
</evidence>
<dbReference type="EMBL" id="CP126975">
    <property type="protein sequence ID" value="WIM78520.1"/>
    <property type="molecule type" value="Genomic_DNA"/>
</dbReference>
<dbReference type="RefSeq" id="WP_039145194.1">
    <property type="nucleotide sequence ID" value="NZ_CP126975.1"/>
</dbReference>
<dbReference type="Pfam" id="PF20613">
    <property type="entry name" value="HipA_2"/>
    <property type="match status" value="1"/>
</dbReference>
<evidence type="ECO:0000259" key="1">
    <source>
        <dbReference type="Pfam" id="PF20613"/>
    </source>
</evidence>
<dbReference type="AlphaFoldDB" id="A0AAX3XAV9"/>
<dbReference type="Proteomes" id="UP001226750">
    <property type="component" value="Chromosome"/>
</dbReference>
<gene>
    <name evidence="2" type="ORF">QP018_06945</name>
</gene>
<dbReference type="InterPro" id="IPR046748">
    <property type="entry name" value="HipA_2"/>
</dbReference>
<evidence type="ECO:0000313" key="2">
    <source>
        <dbReference type="EMBL" id="WIM78520.1"/>
    </source>
</evidence>
<accession>A0AAX3XAV9</accession>
<proteinExistence type="predicted"/>
<feature type="domain" description="HipA-like kinase" evidence="1">
    <location>
        <begin position="4"/>
        <end position="246"/>
    </location>
</feature>
<protein>
    <submittedName>
        <fullName evidence="2">Toxin HipA</fullName>
    </submittedName>
</protein>
<keyword evidence="3" id="KW-1185">Reference proteome</keyword>
<sequence>MRKISFIQERTGMGVTRPFICQTDDGQWFIVKTKAMMPIRQLLAETIGSELAIKMGLPCPEISFVEITNETNKYILSDWLSDLSVGSAFASKYIDSAKIAKTVQANNVDYFPENLQKQLYMFDRWILNSDRTASQIGTGNINLLFDEQQQKILVIDHNLAFDEENPEFDEHIFAPKNRMWRLDFVDQQLFTDRAIDIIKDFDHIYKLIPNDWFPVDEEEFEKIDNYLNKIYTLLNRITNKDYWSNIE</sequence>
<organism evidence="2 3">
    <name type="scientific">Gallibacterium anatis</name>
    <dbReference type="NCBI Taxonomy" id="750"/>
    <lineage>
        <taxon>Bacteria</taxon>
        <taxon>Pseudomonadati</taxon>
        <taxon>Pseudomonadota</taxon>
        <taxon>Gammaproteobacteria</taxon>
        <taxon>Pasteurellales</taxon>
        <taxon>Pasteurellaceae</taxon>
        <taxon>Gallibacterium</taxon>
    </lineage>
</organism>